<feature type="domain" description="Metalloprotease TldD/E C-terminal" evidence="1">
    <location>
        <begin position="213"/>
        <end position="392"/>
    </location>
</feature>
<proteinExistence type="predicted"/>
<dbReference type="EMBL" id="FQXR01000013">
    <property type="protein sequence ID" value="SHI13183.1"/>
    <property type="molecule type" value="Genomic_DNA"/>
</dbReference>
<dbReference type="PANTHER" id="PTHR43421">
    <property type="entry name" value="METALLOPROTEASE PMBA"/>
    <property type="match status" value="1"/>
</dbReference>
<reference evidence="2 3" key="1">
    <citation type="submission" date="2016-11" db="EMBL/GenBank/DDBJ databases">
        <authorList>
            <person name="Jaros S."/>
            <person name="Januszkiewicz K."/>
            <person name="Wedrychowicz H."/>
        </authorList>
    </citation>
    <scope>NUCLEOTIDE SEQUENCE [LARGE SCALE GENOMIC DNA]</scope>
    <source>
        <strain evidence="2 3">DSM 13106</strain>
    </source>
</reference>
<sequence length="410" mass="46717">MVKEKYISRVKEVSINVNQTRIDSIRHKDIEKTGLRIYDNGYIGYAGAIGNYEETELEKRAKATLDNKIPYEYEPEENKIKNEDFSLRIIEEDKLVEELEELLSVLRKEQSDFYFSHKFNLNEYNIKLINDKGLNLAYKDKIISLELLFKEKKSVNIMDGFVGFWGRKYDRSLALKDINHVCNAYKNKVDLPKKEIFPVVFATDETLPIKKLVQDLDGNNFGSNSSLLSVKKGKKVFNENFTLYQNNNPLDTFLPFFDAEGVINKDYRYTLIENGVVVTPYTDKKTAKKYNLDLTGAATSEYDGVPTLGIPELKIKESEKTAKELLGGEMGIFVLMASGGDFTPEGNFGTPVQLAFLFDGEKFVGRLPELNVSSNVFDMFGNSFRGVSKNTISPVLNSRFLIMDMKVSEI</sequence>
<dbReference type="Proteomes" id="UP000184389">
    <property type="component" value="Unassembled WGS sequence"/>
</dbReference>
<evidence type="ECO:0000313" key="2">
    <source>
        <dbReference type="EMBL" id="SHI13183.1"/>
    </source>
</evidence>
<dbReference type="SUPFAM" id="SSF111283">
    <property type="entry name" value="Putative modulator of DNA gyrase, PmbA/TldD"/>
    <property type="match status" value="1"/>
</dbReference>
<dbReference type="PANTHER" id="PTHR43421:SF1">
    <property type="entry name" value="METALLOPROTEASE PMBA"/>
    <property type="match status" value="1"/>
</dbReference>
<dbReference type="GO" id="GO:0008237">
    <property type="term" value="F:metallopeptidase activity"/>
    <property type="evidence" value="ECO:0007669"/>
    <property type="project" value="InterPro"/>
</dbReference>
<dbReference type="STRING" id="1123281.SAMN02745180_02302"/>
<dbReference type="InterPro" id="IPR045569">
    <property type="entry name" value="Metalloprtase-TldD/E_C"/>
</dbReference>
<dbReference type="InterPro" id="IPR047657">
    <property type="entry name" value="PmbA"/>
</dbReference>
<organism evidence="2 3">
    <name type="scientific">Sporanaerobacter acetigenes DSM 13106</name>
    <dbReference type="NCBI Taxonomy" id="1123281"/>
    <lineage>
        <taxon>Bacteria</taxon>
        <taxon>Bacillati</taxon>
        <taxon>Bacillota</taxon>
        <taxon>Tissierellia</taxon>
        <taxon>Tissierellales</taxon>
        <taxon>Sporanaerobacteraceae</taxon>
        <taxon>Sporanaerobacter</taxon>
    </lineage>
</organism>
<dbReference type="GO" id="GO:0005829">
    <property type="term" value="C:cytosol"/>
    <property type="evidence" value="ECO:0007669"/>
    <property type="project" value="TreeGrafter"/>
</dbReference>
<gene>
    <name evidence="2" type="ORF">SAMN02745180_02302</name>
</gene>
<dbReference type="AlphaFoldDB" id="A0A1M5YNP6"/>
<keyword evidence="3" id="KW-1185">Reference proteome</keyword>
<dbReference type="Pfam" id="PF19289">
    <property type="entry name" value="PmbA_TldD_3rd"/>
    <property type="match status" value="1"/>
</dbReference>
<dbReference type="InterPro" id="IPR036059">
    <property type="entry name" value="TldD/PmbA_sf"/>
</dbReference>
<name>A0A1M5YNP6_9FIRM</name>
<dbReference type="GO" id="GO:0006508">
    <property type="term" value="P:proteolysis"/>
    <property type="evidence" value="ECO:0007669"/>
    <property type="project" value="InterPro"/>
</dbReference>
<dbReference type="RefSeq" id="WP_072744945.1">
    <property type="nucleotide sequence ID" value="NZ_FQXR01000013.1"/>
</dbReference>
<dbReference type="OrthoDB" id="44275at2"/>
<protein>
    <submittedName>
        <fullName evidence="2">PmbA protein</fullName>
    </submittedName>
</protein>
<accession>A0A1M5YNP6</accession>
<evidence type="ECO:0000259" key="1">
    <source>
        <dbReference type="Pfam" id="PF19289"/>
    </source>
</evidence>
<evidence type="ECO:0000313" key="3">
    <source>
        <dbReference type="Proteomes" id="UP000184389"/>
    </source>
</evidence>